<dbReference type="GO" id="GO:0016620">
    <property type="term" value="F:oxidoreductase activity, acting on the aldehyde or oxo group of donors, NAD or NADP as acceptor"/>
    <property type="evidence" value="ECO:0007669"/>
    <property type="project" value="InterPro"/>
</dbReference>
<gene>
    <name evidence="8" type="ORF">B1756_14040</name>
</gene>
<dbReference type="PANTHER" id="PTHR42986">
    <property type="entry name" value="BENZALDEHYDE DEHYDROGENASE YFMT"/>
    <property type="match status" value="1"/>
</dbReference>
<feature type="domain" description="Aldehyde dehydrogenase" evidence="7">
    <location>
        <begin position="28"/>
        <end position="490"/>
    </location>
</feature>
<organism evidence="8 9">
    <name type="scientific">Natrarchaeobaculum aegyptiacum</name>
    <dbReference type="NCBI Taxonomy" id="745377"/>
    <lineage>
        <taxon>Archaea</taxon>
        <taxon>Methanobacteriati</taxon>
        <taxon>Methanobacteriota</taxon>
        <taxon>Stenosarchaea group</taxon>
        <taxon>Halobacteria</taxon>
        <taxon>Halobacteriales</taxon>
        <taxon>Natrialbaceae</taxon>
        <taxon>Natrarchaeobaculum</taxon>
    </lineage>
</organism>
<dbReference type="AlphaFoldDB" id="A0A2Z2HZY7"/>
<keyword evidence="9" id="KW-1185">Reference proteome</keyword>
<comment type="similarity">
    <text evidence="1 6">Belongs to the aldehyde dehydrogenase family.</text>
</comment>
<dbReference type="Gene3D" id="3.40.605.10">
    <property type="entry name" value="Aldehyde Dehydrogenase, Chain A, domain 1"/>
    <property type="match status" value="1"/>
</dbReference>
<feature type="active site" evidence="5">
    <location>
        <position position="263"/>
    </location>
</feature>
<name>A0A2Z2HZY7_9EURY</name>
<evidence type="ECO:0000259" key="7">
    <source>
        <dbReference type="Pfam" id="PF00171"/>
    </source>
</evidence>
<proteinExistence type="inferred from homology"/>
<protein>
    <submittedName>
        <fullName evidence="8">Aldehyde dehydrogenase</fullName>
    </submittedName>
</protein>
<dbReference type="PANTHER" id="PTHR42986:SF1">
    <property type="entry name" value="BENZALDEHYDE DEHYDROGENASE YFMT"/>
    <property type="match status" value="1"/>
</dbReference>
<dbReference type="SUPFAM" id="SSF53720">
    <property type="entry name" value="ALDH-like"/>
    <property type="match status" value="1"/>
</dbReference>
<dbReference type="FunFam" id="3.40.309.10:FF:000009">
    <property type="entry name" value="Aldehyde dehydrogenase A"/>
    <property type="match status" value="1"/>
</dbReference>
<dbReference type="FunFam" id="3.40.605.10:FF:000007">
    <property type="entry name" value="NAD/NADP-dependent betaine aldehyde dehydrogenase"/>
    <property type="match status" value="1"/>
</dbReference>
<keyword evidence="3 6" id="KW-0560">Oxidoreductase</keyword>
<dbReference type="EMBL" id="CP019893">
    <property type="protein sequence ID" value="ARS90734.1"/>
    <property type="molecule type" value="Genomic_DNA"/>
</dbReference>
<evidence type="ECO:0000256" key="6">
    <source>
        <dbReference type="RuleBase" id="RU003345"/>
    </source>
</evidence>
<evidence type="ECO:0000256" key="5">
    <source>
        <dbReference type="PROSITE-ProRule" id="PRU10007"/>
    </source>
</evidence>
<evidence type="ECO:0000256" key="1">
    <source>
        <dbReference type="ARBA" id="ARBA00009986"/>
    </source>
</evidence>
<evidence type="ECO:0000256" key="2">
    <source>
        <dbReference type="ARBA" id="ARBA00011881"/>
    </source>
</evidence>
<dbReference type="RefSeq" id="WP_086889104.1">
    <property type="nucleotide sequence ID" value="NZ_CP019893.1"/>
</dbReference>
<dbReference type="OrthoDB" id="6342at2157"/>
<dbReference type="Pfam" id="PF00171">
    <property type="entry name" value="Aldedh"/>
    <property type="match status" value="1"/>
</dbReference>
<dbReference type="KEGG" id="naj:B1756_14040"/>
<evidence type="ECO:0000256" key="4">
    <source>
        <dbReference type="ARBA" id="ARBA00023027"/>
    </source>
</evidence>
<dbReference type="InterPro" id="IPR016161">
    <property type="entry name" value="Ald_DH/histidinol_DH"/>
</dbReference>
<dbReference type="PROSITE" id="PS00687">
    <property type="entry name" value="ALDEHYDE_DEHYDR_GLU"/>
    <property type="match status" value="1"/>
</dbReference>
<comment type="subunit">
    <text evidence="2">Homotetramer.</text>
</comment>
<dbReference type="InterPro" id="IPR016163">
    <property type="entry name" value="Ald_DH_C"/>
</dbReference>
<evidence type="ECO:0000313" key="8">
    <source>
        <dbReference type="EMBL" id="ARS90734.1"/>
    </source>
</evidence>
<dbReference type="InterPro" id="IPR015590">
    <property type="entry name" value="Aldehyde_DH_dom"/>
</dbReference>
<evidence type="ECO:0000313" key="9">
    <source>
        <dbReference type="Proteomes" id="UP000250088"/>
    </source>
</evidence>
<dbReference type="Gene3D" id="3.40.309.10">
    <property type="entry name" value="Aldehyde Dehydrogenase, Chain A, domain 2"/>
    <property type="match status" value="1"/>
</dbReference>
<reference evidence="9" key="1">
    <citation type="submission" date="2017-02" db="EMBL/GenBank/DDBJ databases">
        <title>Natronthermophilus aegyptiacus gen. nov.,sp. nov., an aerobic, extremely halophilic alkalithermophilic archaeon isolated from the athalassohaline Wadi An Natrun, Egypt.</title>
        <authorList>
            <person name="Zhao B."/>
        </authorList>
    </citation>
    <scope>NUCLEOTIDE SEQUENCE [LARGE SCALE GENOMIC DNA]</scope>
    <source>
        <strain evidence="9">JW/NM-HA 15</strain>
    </source>
</reference>
<evidence type="ECO:0000256" key="3">
    <source>
        <dbReference type="ARBA" id="ARBA00023002"/>
    </source>
</evidence>
<keyword evidence="4" id="KW-0520">NAD</keyword>
<sequence>MSKQATTGKSISITSDWDTMYINGEWRTAPKRDRADVENPATREVITQIPIATPDDVDEAYEAAVTAQEEWAEATPDERASVVRRVAELLEEYEAEIREILAVEGGSAPSKQDIEHGGSVTFTYDAASFAFRVAGRHNQSKIPGKENIIQRDPKGVVGVISPWNVPLKLAIRAVAPAIVLGNSVVLKPPTETPISGGLLLGRLFEEAGLPDGVLNVVPGHGTTTGDRVASHPDGDVIAFTGSTGAGRQVGANAIDHFAFPALELGGNNPHVVLEDADIDDAVAAGTFGSFWNQGQVCISINRHLVHESVYDEYVDRLTERATELPIGDPRDEATVIGPIINEEQRNEIIDYIEETTNQGATLETGGEIVDPIGLEDSLFVEPTVLSDVTNEMAAACNEHFGPVAPVIPFSSEEEAIEIANDTEYGLAGSVHAGDRGRARDVADEIDVGMMHVNDQPVNAEPHVPFGGVKASGVGRYNGDWIIDEFTEVKWTSVQRESRDYLF</sequence>
<accession>A0A2Z2HZY7</accession>
<dbReference type="InterPro" id="IPR029510">
    <property type="entry name" value="Ald_DH_CS_GLU"/>
</dbReference>
<dbReference type="GeneID" id="32895216"/>
<dbReference type="InterPro" id="IPR016162">
    <property type="entry name" value="Ald_DH_N"/>
</dbReference>
<dbReference type="Proteomes" id="UP000250088">
    <property type="component" value="Chromosome"/>
</dbReference>